<dbReference type="InterPro" id="IPR036388">
    <property type="entry name" value="WH-like_DNA-bd_sf"/>
</dbReference>
<dbReference type="GO" id="GO:0000793">
    <property type="term" value="C:condensed chromosome"/>
    <property type="evidence" value="ECO:0007669"/>
    <property type="project" value="TreeGrafter"/>
</dbReference>
<dbReference type="PANTHER" id="PTHR46060">
    <property type="entry name" value="MARINER MOS1 TRANSPOSASE-LIKE PROTEIN"/>
    <property type="match status" value="1"/>
</dbReference>
<reference evidence="2 3" key="1">
    <citation type="journal article" date="2014" name="Curr. Biol.">
        <title>The genome of the clonal raider ant Cerapachys biroi.</title>
        <authorList>
            <person name="Oxley P.R."/>
            <person name="Ji L."/>
            <person name="Fetter-Pruneda I."/>
            <person name="McKenzie S.K."/>
            <person name="Li C."/>
            <person name="Hu H."/>
            <person name="Zhang G."/>
            <person name="Kronauer D.J."/>
        </authorList>
    </citation>
    <scope>NUCLEOTIDE SEQUENCE [LARGE SCALE GENOMIC DNA]</scope>
</reference>
<protein>
    <submittedName>
        <fullName evidence="2">Histone-lysine N-methyltransferase SETMAR</fullName>
    </submittedName>
</protein>
<dbReference type="InterPro" id="IPR036397">
    <property type="entry name" value="RNaseH_sf"/>
</dbReference>
<gene>
    <name evidence="2" type="ORF">X777_09919</name>
</gene>
<dbReference type="GO" id="GO:0003690">
    <property type="term" value="F:double-stranded DNA binding"/>
    <property type="evidence" value="ECO:0007669"/>
    <property type="project" value="TreeGrafter"/>
</dbReference>
<evidence type="ECO:0000313" key="2">
    <source>
        <dbReference type="EMBL" id="EZA51242.1"/>
    </source>
</evidence>
<dbReference type="GO" id="GO:0046975">
    <property type="term" value="F:histone H3K36 methyltransferase activity"/>
    <property type="evidence" value="ECO:0007669"/>
    <property type="project" value="TreeGrafter"/>
</dbReference>
<accession>A0A026W591</accession>
<proteinExistence type="predicted"/>
<dbReference type="EMBL" id="KK107405">
    <property type="protein sequence ID" value="EZA51242.1"/>
    <property type="molecule type" value="Genomic_DNA"/>
</dbReference>
<sequence>KGKNAVQARTKLCAVYGEDVLSERQCQNWFSKFRTGNFDLKDAPRSGRPIKADDEKIKALVDANRRITTREIAEKLNLSNSTVYDHLKRLGFVSKLDIWVPHNLKEIDLIRRITICDSLPHTSLVTRQLLQLGWDVLPHPPYSSDLAPSDYHLFRSLQNSLNNVNFDSNEGVKNHLLQFFVNKEKDFYERGILKLPEIWRKVVEQNGQYITEYNFF</sequence>
<keyword evidence="3" id="KW-1185">Reference proteome</keyword>
<dbReference type="OrthoDB" id="10046483at2759"/>
<dbReference type="GO" id="GO:0000729">
    <property type="term" value="P:DNA double-strand break processing"/>
    <property type="evidence" value="ECO:0007669"/>
    <property type="project" value="TreeGrafter"/>
</dbReference>
<dbReference type="GO" id="GO:0006303">
    <property type="term" value="P:double-strand break repair via nonhomologous end joining"/>
    <property type="evidence" value="ECO:0007669"/>
    <property type="project" value="TreeGrafter"/>
</dbReference>
<dbReference type="GO" id="GO:0042800">
    <property type="term" value="F:histone H3K4 methyltransferase activity"/>
    <property type="evidence" value="ECO:0007669"/>
    <property type="project" value="TreeGrafter"/>
</dbReference>
<dbReference type="GO" id="GO:0035861">
    <property type="term" value="C:site of double-strand break"/>
    <property type="evidence" value="ECO:0007669"/>
    <property type="project" value="TreeGrafter"/>
</dbReference>
<dbReference type="AlphaFoldDB" id="A0A026W591"/>
<dbReference type="Pfam" id="PF13412">
    <property type="entry name" value="HTH_24"/>
    <property type="match status" value="1"/>
</dbReference>
<dbReference type="Gene3D" id="3.30.420.10">
    <property type="entry name" value="Ribonuclease H-like superfamily/Ribonuclease H"/>
    <property type="match status" value="1"/>
</dbReference>
<dbReference type="InterPro" id="IPR052709">
    <property type="entry name" value="Transposase-MT_Hybrid"/>
</dbReference>
<feature type="domain" description="Mos1 transposase HTH" evidence="1">
    <location>
        <begin position="1"/>
        <end position="37"/>
    </location>
</feature>
<dbReference type="Gene3D" id="1.10.10.1450">
    <property type="match status" value="1"/>
</dbReference>
<keyword evidence="2" id="KW-0808">Transferase</keyword>
<dbReference type="InterPro" id="IPR041426">
    <property type="entry name" value="Mos1_HTH"/>
</dbReference>
<dbReference type="GO" id="GO:0044547">
    <property type="term" value="F:DNA topoisomerase binding"/>
    <property type="evidence" value="ECO:0007669"/>
    <property type="project" value="TreeGrafter"/>
</dbReference>
<dbReference type="GO" id="GO:0015074">
    <property type="term" value="P:DNA integration"/>
    <property type="evidence" value="ECO:0007669"/>
    <property type="project" value="TreeGrafter"/>
</dbReference>
<dbReference type="GO" id="GO:0003697">
    <property type="term" value="F:single-stranded DNA binding"/>
    <property type="evidence" value="ECO:0007669"/>
    <property type="project" value="TreeGrafter"/>
</dbReference>
<dbReference type="GO" id="GO:0032259">
    <property type="term" value="P:methylation"/>
    <property type="evidence" value="ECO:0007669"/>
    <property type="project" value="UniProtKB-KW"/>
</dbReference>
<evidence type="ECO:0000313" key="3">
    <source>
        <dbReference type="Proteomes" id="UP000053097"/>
    </source>
</evidence>
<dbReference type="GO" id="GO:0031297">
    <property type="term" value="P:replication fork processing"/>
    <property type="evidence" value="ECO:0007669"/>
    <property type="project" value="TreeGrafter"/>
</dbReference>
<name>A0A026W591_OOCBI</name>
<feature type="non-terminal residue" evidence="2">
    <location>
        <position position="1"/>
    </location>
</feature>
<organism evidence="2 3">
    <name type="scientific">Ooceraea biroi</name>
    <name type="common">Clonal raider ant</name>
    <name type="synonym">Cerapachys biroi</name>
    <dbReference type="NCBI Taxonomy" id="2015173"/>
    <lineage>
        <taxon>Eukaryota</taxon>
        <taxon>Metazoa</taxon>
        <taxon>Ecdysozoa</taxon>
        <taxon>Arthropoda</taxon>
        <taxon>Hexapoda</taxon>
        <taxon>Insecta</taxon>
        <taxon>Pterygota</taxon>
        <taxon>Neoptera</taxon>
        <taxon>Endopterygota</taxon>
        <taxon>Hymenoptera</taxon>
        <taxon>Apocrita</taxon>
        <taxon>Aculeata</taxon>
        <taxon>Formicoidea</taxon>
        <taxon>Formicidae</taxon>
        <taxon>Dorylinae</taxon>
        <taxon>Ooceraea</taxon>
    </lineage>
</organism>
<evidence type="ECO:0000259" key="1">
    <source>
        <dbReference type="Pfam" id="PF17906"/>
    </source>
</evidence>
<dbReference type="GO" id="GO:0000014">
    <property type="term" value="F:single-stranded DNA endodeoxyribonuclease activity"/>
    <property type="evidence" value="ECO:0007669"/>
    <property type="project" value="TreeGrafter"/>
</dbReference>
<dbReference type="GO" id="GO:0005634">
    <property type="term" value="C:nucleus"/>
    <property type="evidence" value="ECO:0007669"/>
    <property type="project" value="TreeGrafter"/>
</dbReference>
<dbReference type="Pfam" id="PF17906">
    <property type="entry name" value="HTH_48"/>
    <property type="match status" value="1"/>
</dbReference>
<dbReference type="PANTHER" id="PTHR46060:SF2">
    <property type="entry name" value="HISTONE-LYSINE N-METHYLTRANSFERASE SETMAR"/>
    <property type="match status" value="1"/>
</dbReference>
<dbReference type="GO" id="GO:0044774">
    <property type="term" value="P:mitotic DNA integrity checkpoint signaling"/>
    <property type="evidence" value="ECO:0007669"/>
    <property type="project" value="TreeGrafter"/>
</dbReference>
<dbReference type="Gene3D" id="1.10.10.10">
    <property type="entry name" value="Winged helix-like DNA-binding domain superfamily/Winged helix DNA-binding domain"/>
    <property type="match status" value="1"/>
</dbReference>
<keyword evidence="2" id="KW-0489">Methyltransferase</keyword>
<dbReference type="Proteomes" id="UP000053097">
    <property type="component" value="Unassembled WGS sequence"/>
</dbReference>
<dbReference type="OMA" id="FNARSHT"/>